<gene>
    <name evidence="1" type="ORF">SLEP1_g53137</name>
</gene>
<dbReference type="AlphaFoldDB" id="A0AAV5M8N3"/>
<evidence type="ECO:0000313" key="1">
    <source>
        <dbReference type="EMBL" id="GKV46130.1"/>
    </source>
</evidence>
<reference evidence="1 2" key="1">
    <citation type="journal article" date="2021" name="Commun. Biol.">
        <title>The genome of Shorea leprosula (Dipterocarpaceae) highlights the ecological relevance of drought in aseasonal tropical rainforests.</title>
        <authorList>
            <person name="Ng K.K.S."/>
            <person name="Kobayashi M.J."/>
            <person name="Fawcett J.A."/>
            <person name="Hatakeyama M."/>
            <person name="Paape T."/>
            <person name="Ng C.H."/>
            <person name="Ang C.C."/>
            <person name="Tnah L.H."/>
            <person name="Lee C.T."/>
            <person name="Nishiyama T."/>
            <person name="Sese J."/>
            <person name="O'Brien M.J."/>
            <person name="Copetti D."/>
            <person name="Mohd Noor M.I."/>
            <person name="Ong R.C."/>
            <person name="Putra M."/>
            <person name="Sireger I.Z."/>
            <person name="Indrioko S."/>
            <person name="Kosugi Y."/>
            <person name="Izuno A."/>
            <person name="Isagi Y."/>
            <person name="Lee S.L."/>
            <person name="Shimizu K.K."/>
        </authorList>
    </citation>
    <scope>NUCLEOTIDE SEQUENCE [LARGE SCALE GENOMIC DNA]</scope>
    <source>
        <strain evidence="1">214</strain>
    </source>
</reference>
<keyword evidence="2" id="KW-1185">Reference proteome</keyword>
<evidence type="ECO:0000313" key="2">
    <source>
        <dbReference type="Proteomes" id="UP001054252"/>
    </source>
</evidence>
<dbReference type="EMBL" id="BPVZ01000203">
    <property type="protein sequence ID" value="GKV46130.1"/>
    <property type="molecule type" value="Genomic_DNA"/>
</dbReference>
<proteinExistence type="predicted"/>
<name>A0AAV5M8N3_9ROSI</name>
<organism evidence="1 2">
    <name type="scientific">Rubroshorea leprosula</name>
    <dbReference type="NCBI Taxonomy" id="152421"/>
    <lineage>
        <taxon>Eukaryota</taxon>
        <taxon>Viridiplantae</taxon>
        <taxon>Streptophyta</taxon>
        <taxon>Embryophyta</taxon>
        <taxon>Tracheophyta</taxon>
        <taxon>Spermatophyta</taxon>
        <taxon>Magnoliopsida</taxon>
        <taxon>eudicotyledons</taxon>
        <taxon>Gunneridae</taxon>
        <taxon>Pentapetalae</taxon>
        <taxon>rosids</taxon>
        <taxon>malvids</taxon>
        <taxon>Malvales</taxon>
        <taxon>Dipterocarpaceae</taxon>
        <taxon>Rubroshorea</taxon>
    </lineage>
</organism>
<sequence>MADEEIGCMLNRVRLSEDENGILPLHSIWKLDEPKVEKLRLMGKILSRKKINMNGLHDALMVSWNPRKPFTISEIGEKIYLFQFTEIGISTRLYIEDVGTSAIHYLLGHLDNSCEIANSIKDGEVKLFSWLKAELEHSWCPDDLDLLDETFIATTESLAGDKIAGNQEHYETIANVASQPLPTTVREMASAGNMEHVDGLPGLMSDRLVEIPLALGFDGIEQLPRHEMEQKEVGANGNE</sequence>
<protein>
    <submittedName>
        <fullName evidence="1">Uncharacterized protein</fullName>
    </submittedName>
</protein>
<comment type="caution">
    <text evidence="1">The sequence shown here is derived from an EMBL/GenBank/DDBJ whole genome shotgun (WGS) entry which is preliminary data.</text>
</comment>
<accession>A0AAV5M8N3</accession>
<dbReference type="Proteomes" id="UP001054252">
    <property type="component" value="Unassembled WGS sequence"/>
</dbReference>